<dbReference type="GO" id="GO:0022625">
    <property type="term" value="C:cytosolic large ribosomal subunit"/>
    <property type="evidence" value="ECO:0007669"/>
    <property type="project" value="TreeGrafter"/>
</dbReference>
<dbReference type="GO" id="GO:0019843">
    <property type="term" value="F:rRNA binding"/>
    <property type="evidence" value="ECO:0007669"/>
    <property type="project" value="UniProtKB-UniRule"/>
</dbReference>
<reference evidence="10 11" key="1">
    <citation type="submission" date="2020-12" db="EMBL/GenBank/DDBJ databases">
        <title>Sulforoseuscoccus oceanibium gen. nov., sp. nov., a representative of the phylum Verrucomicrobia with special cytoplasmic membrane, and proposal of Sulforoseuscoccusaceae fam. nov.</title>
        <authorList>
            <person name="Xi F."/>
        </authorList>
    </citation>
    <scope>NUCLEOTIDE SEQUENCE [LARGE SCALE GENOMIC DNA]</scope>
    <source>
        <strain evidence="10 11">T37</strain>
    </source>
</reference>
<protein>
    <recommendedName>
        <fullName evidence="6 7">Large ribosomal subunit protein uL3</fullName>
    </recommendedName>
</protein>
<dbReference type="FunFam" id="3.30.160.810:FF:000001">
    <property type="entry name" value="50S ribosomal protein L3"/>
    <property type="match status" value="1"/>
</dbReference>
<dbReference type="InterPro" id="IPR019926">
    <property type="entry name" value="Ribosomal_uL3_CS"/>
</dbReference>
<dbReference type="KEGG" id="soa:G3M56_004345"/>
<dbReference type="HAMAP" id="MF_01325_B">
    <property type="entry name" value="Ribosomal_uL3_B"/>
    <property type="match status" value="1"/>
</dbReference>
<dbReference type="SUPFAM" id="SSF50447">
    <property type="entry name" value="Translation proteins"/>
    <property type="match status" value="1"/>
</dbReference>
<evidence type="ECO:0000256" key="7">
    <source>
        <dbReference type="HAMAP-Rule" id="MF_01325"/>
    </source>
</evidence>
<dbReference type="PANTHER" id="PTHR11229">
    <property type="entry name" value="50S RIBOSOMAL PROTEIN L3"/>
    <property type="match status" value="1"/>
</dbReference>
<evidence type="ECO:0000256" key="1">
    <source>
        <dbReference type="ARBA" id="ARBA00006540"/>
    </source>
</evidence>
<dbReference type="Gene3D" id="3.30.160.810">
    <property type="match status" value="1"/>
</dbReference>
<dbReference type="NCBIfam" id="TIGR03625">
    <property type="entry name" value="L3_bact"/>
    <property type="match status" value="1"/>
</dbReference>
<dbReference type="AlphaFoldDB" id="A0A6B3LEI3"/>
<comment type="subunit">
    <text evidence="7 9">Part of the 50S ribosomal subunit. Forms a cluster with proteins L14 and L19.</text>
</comment>
<evidence type="ECO:0000256" key="3">
    <source>
        <dbReference type="ARBA" id="ARBA00022884"/>
    </source>
</evidence>
<dbReference type="PANTHER" id="PTHR11229:SF16">
    <property type="entry name" value="LARGE RIBOSOMAL SUBUNIT PROTEIN UL3C"/>
    <property type="match status" value="1"/>
</dbReference>
<dbReference type="Gene3D" id="2.40.30.10">
    <property type="entry name" value="Translation factors"/>
    <property type="match status" value="1"/>
</dbReference>
<evidence type="ECO:0000256" key="2">
    <source>
        <dbReference type="ARBA" id="ARBA00022730"/>
    </source>
</evidence>
<keyword evidence="5 7" id="KW-0687">Ribonucleoprotein</keyword>
<evidence type="ECO:0000256" key="5">
    <source>
        <dbReference type="ARBA" id="ARBA00023274"/>
    </source>
</evidence>
<keyword evidence="2 7" id="KW-0699">rRNA-binding</keyword>
<name>A0A6B3LEI3_9BACT</name>
<dbReference type="GO" id="GO:0003735">
    <property type="term" value="F:structural constituent of ribosome"/>
    <property type="evidence" value="ECO:0007669"/>
    <property type="project" value="UniProtKB-UniRule"/>
</dbReference>
<dbReference type="Pfam" id="PF00297">
    <property type="entry name" value="Ribosomal_L3"/>
    <property type="match status" value="1"/>
</dbReference>
<keyword evidence="4 7" id="KW-0689">Ribosomal protein</keyword>
<dbReference type="PROSITE" id="PS00474">
    <property type="entry name" value="RIBOSOMAL_L3"/>
    <property type="match status" value="1"/>
</dbReference>
<dbReference type="RefSeq" id="WP_164364505.1">
    <property type="nucleotide sequence ID" value="NZ_CP066776.1"/>
</dbReference>
<dbReference type="InterPro" id="IPR009000">
    <property type="entry name" value="Transl_B-barrel_sf"/>
</dbReference>
<evidence type="ECO:0000256" key="6">
    <source>
        <dbReference type="ARBA" id="ARBA00035243"/>
    </source>
</evidence>
<evidence type="ECO:0000313" key="11">
    <source>
        <dbReference type="Proteomes" id="UP000475117"/>
    </source>
</evidence>
<keyword evidence="3 7" id="KW-0694">RNA-binding</keyword>
<dbReference type="InterPro" id="IPR000597">
    <property type="entry name" value="Ribosomal_uL3"/>
</dbReference>
<dbReference type="EMBL" id="CP066776">
    <property type="protein sequence ID" value="QQL45820.1"/>
    <property type="molecule type" value="Genomic_DNA"/>
</dbReference>
<evidence type="ECO:0000256" key="4">
    <source>
        <dbReference type="ARBA" id="ARBA00022980"/>
    </source>
</evidence>
<dbReference type="Proteomes" id="UP000475117">
    <property type="component" value="Chromosome"/>
</dbReference>
<evidence type="ECO:0000256" key="8">
    <source>
        <dbReference type="RuleBase" id="RU003905"/>
    </source>
</evidence>
<gene>
    <name evidence="7 10" type="primary">rplC</name>
    <name evidence="10" type="ORF">G3M56_004345</name>
</gene>
<keyword evidence="11" id="KW-1185">Reference proteome</keyword>
<proteinExistence type="inferred from homology"/>
<dbReference type="FunFam" id="2.40.30.10:FF:000004">
    <property type="entry name" value="50S ribosomal protein L3"/>
    <property type="match status" value="1"/>
</dbReference>
<sequence length="217" mass="23632">MSIGLLGKKIGMTRVFDKESGNMIPVTVVDVADNRYIQVKTQETDGYSAVQVGYDTKKESRVNAPALGHFKKHGAEPAYFVSEFRVESDDQLPNIEEPHPGAELFAADQWVDVIGTTKGKGFQGVMRRHNFSGQPMSHGHMMHRRPGAVGAGSTPARIWKNQAMPGHQGVVQRTVQNLKVVAVRPEDNVILISGSVPGHNGAYVVVRPAKKKDAPKG</sequence>
<accession>A0A6B3LEI3</accession>
<comment type="similarity">
    <text evidence="1 7 8">Belongs to the universal ribosomal protein uL3 family.</text>
</comment>
<evidence type="ECO:0000313" key="10">
    <source>
        <dbReference type="EMBL" id="QQL45820.1"/>
    </source>
</evidence>
<dbReference type="InterPro" id="IPR019927">
    <property type="entry name" value="Ribosomal_uL3_bac/org-type"/>
</dbReference>
<comment type="function">
    <text evidence="7 9">One of the primary rRNA binding proteins, it binds directly near the 3'-end of the 23S rRNA, where it nucleates assembly of the 50S subunit.</text>
</comment>
<organism evidence="10 11">
    <name type="scientific">Sulfuriroseicoccus oceanibius</name>
    <dbReference type="NCBI Taxonomy" id="2707525"/>
    <lineage>
        <taxon>Bacteria</taxon>
        <taxon>Pseudomonadati</taxon>
        <taxon>Verrucomicrobiota</taxon>
        <taxon>Verrucomicrobiia</taxon>
        <taxon>Verrucomicrobiales</taxon>
        <taxon>Verrucomicrobiaceae</taxon>
        <taxon>Sulfuriroseicoccus</taxon>
    </lineage>
</organism>
<evidence type="ECO:0000256" key="9">
    <source>
        <dbReference type="RuleBase" id="RU003906"/>
    </source>
</evidence>
<dbReference type="GO" id="GO:0006412">
    <property type="term" value="P:translation"/>
    <property type="evidence" value="ECO:0007669"/>
    <property type="project" value="UniProtKB-UniRule"/>
</dbReference>